<gene>
    <name evidence="4" type="ORF">NW74_02655</name>
</gene>
<dbReference type="InterPro" id="IPR015991">
    <property type="entry name" value="TatD/YcfH-like"/>
</dbReference>
<dbReference type="Proteomes" id="UP000031386">
    <property type="component" value="Chromosome"/>
</dbReference>
<sequence>MKIVDSHCHIDDEKFDQDREKVISNFEDDGIDFIVDPASDISSSEKIIEIVKKYDRVYGAVGIHPHEVEDVTDEDLKKVYEMSFSEKIVAIGEIGLDYYYDNSPREKQKEIFRKQLEIAEKRNLPVIIHTRDAMGDTYDILSEFKGKVKGVMHCYTGSSEMAKRFMELGYYISISGTVTFKNAVNVREMVKTIPLDNLLVETDSPYLTPEPNRGKRNEPKYVRFTAEKVAELKEMELNDLIYNTNSNVRNLFSIED</sequence>
<dbReference type="AlphaFoldDB" id="A0A0B4S0C8"/>
<feature type="binding site" evidence="3">
    <location>
        <position position="9"/>
    </location>
    <ligand>
        <name>a divalent metal cation</name>
        <dbReference type="ChEBI" id="CHEBI:60240"/>
        <label>1</label>
    </ligand>
</feature>
<dbReference type="InterPro" id="IPR001130">
    <property type="entry name" value="TatD-like"/>
</dbReference>
<protein>
    <submittedName>
        <fullName evidence="4">Hydrolase TatD</fullName>
    </submittedName>
</protein>
<keyword evidence="2 4" id="KW-0378">Hydrolase</keyword>
<dbReference type="GO" id="GO:0004536">
    <property type="term" value="F:DNA nuclease activity"/>
    <property type="evidence" value="ECO:0007669"/>
    <property type="project" value="InterPro"/>
</dbReference>
<dbReference type="PIRSF" id="PIRSF005902">
    <property type="entry name" value="DNase_TatD"/>
    <property type="match status" value="1"/>
</dbReference>
<dbReference type="EMBL" id="CP009761">
    <property type="protein sequence ID" value="AIZ36312.1"/>
    <property type="molecule type" value="Genomic_DNA"/>
</dbReference>
<dbReference type="InterPro" id="IPR032466">
    <property type="entry name" value="Metal_Hydrolase"/>
</dbReference>
<dbReference type="Gene3D" id="3.20.20.140">
    <property type="entry name" value="Metal-dependent hydrolases"/>
    <property type="match status" value="1"/>
</dbReference>
<evidence type="ECO:0000256" key="3">
    <source>
        <dbReference type="PIRSR" id="PIRSR005902-1"/>
    </source>
</evidence>
<dbReference type="CDD" id="cd01310">
    <property type="entry name" value="TatD_DNAse"/>
    <property type="match status" value="1"/>
</dbReference>
<accession>A0A0B4S0C8</accession>
<feature type="binding site" evidence="3">
    <location>
        <position position="7"/>
    </location>
    <ligand>
        <name>a divalent metal cation</name>
        <dbReference type="ChEBI" id="CHEBI:60240"/>
        <label>1</label>
    </ligand>
</feature>
<dbReference type="PANTHER" id="PTHR46124:SF2">
    <property type="entry name" value="D-AMINOACYL-TRNA DEACYLASE"/>
    <property type="match status" value="1"/>
</dbReference>
<reference evidence="4 5" key="1">
    <citation type="submission" date="2014-10" db="EMBL/GenBank/DDBJ databases">
        <title>Complete genome sequence of Parvimonas micra KCOM 1535 (= ChDC B708).</title>
        <authorList>
            <person name="Kook J.-K."/>
            <person name="Park S.-N."/>
            <person name="Lim Y.K."/>
            <person name="Roh H."/>
        </authorList>
    </citation>
    <scope>NUCLEOTIDE SEQUENCE [LARGE SCALE GENOMIC DNA]</scope>
    <source>
        <strain evidence="5">KCOM 1535 / ChDC B708</strain>
    </source>
</reference>
<feature type="binding site" evidence="3">
    <location>
        <position position="129"/>
    </location>
    <ligand>
        <name>a divalent metal cation</name>
        <dbReference type="ChEBI" id="CHEBI:60240"/>
        <label>2</label>
    </ligand>
</feature>
<evidence type="ECO:0000313" key="5">
    <source>
        <dbReference type="Proteomes" id="UP000031386"/>
    </source>
</evidence>
<keyword evidence="5" id="KW-1185">Reference proteome</keyword>
<dbReference type="PANTHER" id="PTHR46124">
    <property type="entry name" value="D-AMINOACYL-TRNA DEACYLASE"/>
    <property type="match status" value="1"/>
</dbReference>
<dbReference type="KEGG" id="pmic:NW74_02655"/>
<evidence type="ECO:0000256" key="2">
    <source>
        <dbReference type="ARBA" id="ARBA00022801"/>
    </source>
</evidence>
<feature type="binding site" evidence="3">
    <location>
        <position position="153"/>
    </location>
    <ligand>
        <name>a divalent metal cation</name>
        <dbReference type="ChEBI" id="CHEBI:60240"/>
        <label>2</label>
    </ligand>
</feature>
<dbReference type="FunFam" id="3.20.20.140:FF:000005">
    <property type="entry name" value="TatD family hydrolase"/>
    <property type="match status" value="1"/>
</dbReference>
<dbReference type="Pfam" id="PF01026">
    <property type="entry name" value="TatD_DNase"/>
    <property type="match status" value="1"/>
</dbReference>
<name>A0A0B4S0C8_9FIRM</name>
<dbReference type="GO" id="GO:0016788">
    <property type="term" value="F:hydrolase activity, acting on ester bonds"/>
    <property type="evidence" value="ECO:0007669"/>
    <property type="project" value="InterPro"/>
</dbReference>
<feature type="binding site" evidence="3">
    <location>
        <position position="203"/>
    </location>
    <ligand>
        <name>a divalent metal cation</name>
        <dbReference type="ChEBI" id="CHEBI:60240"/>
        <label>1</label>
    </ligand>
</feature>
<dbReference type="InterPro" id="IPR018228">
    <property type="entry name" value="DNase_TatD-rel_CS"/>
</dbReference>
<evidence type="ECO:0000256" key="1">
    <source>
        <dbReference type="ARBA" id="ARBA00022723"/>
    </source>
</evidence>
<dbReference type="RefSeq" id="WP_041953698.1">
    <property type="nucleotide sequence ID" value="NZ_CP009761.1"/>
</dbReference>
<organism evidence="4 5">
    <name type="scientific">Parvimonas micra</name>
    <dbReference type="NCBI Taxonomy" id="33033"/>
    <lineage>
        <taxon>Bacteria</taxon>
        <taxon>Bacillati</taxon>
        <taxon>Bacillota</taxon>
        <taxon>Tissierellia</taxon>
        <taxon>Tissierellales</taxon>
        <taxon>Peptoniphilaceae</taxon>
        <taxon>Parvimonas</taxon>
    </lineage>
</organism>
<dbReference type="STRING" id="33033.NW74_02655"/>
<evidence type="ECO:0000313" key="4">
    <source>
        <dbReference type="EMBL" id="AIZ36312.1"/>
    </source>
</evidence>
<dbReference type="SUPFAM" id="SSF51556">
    <property type="entry name" value="Metallo-dependent hydrolases"/>
    <property type="match status" value="1"/>
</dbReference>
<keyword evidence="1 3" id="KW-0479">Metal-binding</keyword>
<dbReference type="OrthoDB" id="9810005at2"/>
<feature type="binding site" evidence="3">
    <location>
        <position position="93"/>
    </location>
    <ligand>
        <name>a divalent metal cation</name>
        <dbReference type="ChEBI" id="CHEBI:60240"/>
        <label>1</label>
    </ligand>
</feature>
<dbReference type="NCBIfam" id="TIGR00010">
    <property type="entry name" value="YchF/TatD family DNA exonuclease"/>
    <property type="match status" value="1"/>
</dbReference>
<dbReference type="GO" id="GO:0046872">
    <property type="term" value="F:metal ion binding"/>
    <property type="evidence" value="ECO:0007669"/>
    <property type="project" value="UniProtKB-KW"/>
</dbReference>
<proteinExistence type="predicted"/>
<dbReference type="PROSITE" id="PS01137">
    <property type="entry name" value="TATD_1"/>
    <property type="match status" value="1"/>
</dbReference>